<comment type="caution">
    <text evidence="2">The sequence shown here is derived from an EMBL/GenBank/DDBJ whole genome shotgun (WGS) entry which is preliminary data.</text>
</comment>
<evidence type="ECO:0000313" key="2">
    <source>
        <dbReference type="EMBL" id="PRD14401.1"/>
    </source>
</evidence>
<protein>
    <recommendedName>
        <fullName evidence="1">RES domain-containing protein</fullName>
    </recommendedName>
</protein>
<sequence length="152" mass="16595">MILYRLTKTRFAAGAWSGQGAKEAGGRWNSVGTAMVYAAEAASLTMLETLVHLHAANLLDSFTLLSIDVDDDLIQMIDNQILPASWAAAEAPPELAEIGDRWVESGDAVALRVPSALSPVEFNFLLNPRHPQFLSIVSRAVKIDFQFDARLK</sequence>
<dbReference type="RefSeq" id="WP_105593764.1">
    <property type="nucleotide sequence ID" value="NZ_PDET01000011.1"/>
</dbReference>
<dbReference type="OrthoDB" id="9789501at2"/>
<dbReference type="AlphaFoldDB" id="A0A2S9I9F6"/>
<accession>A0A2S9I9F6</accession>
<proteinExistence type="predicted"/>
<feature type="domain" description="RES" evidence="1">
    <location>
        <begin position="15"/>
        <end position="140"/>
    </location>
</feature>
<dbReference type="SMART" id="SM00953">
    <property type="entry name" value="RES"/>
    <property type="match status" value="1"/>
</dbReference>
<evidence type="ECO:0000313" key="3">
    <source>
        <dbReference type="Proteomes" id="UP000239181"/>
    </source>
</evidence>
<dbReference type="InterPro" id="IPR014914">
    <property type="entry name" value="RES_dom"/>
</dbReference>
<gene>
    <name evidence="2" type="ORF">CQW29_16195</name>
</gene>
<dbReference type="Pfam" id="PF08808">
    <property type="entry name" value="RES"/>
    <property type="match status" value="1"/>
</dbReference>
<dbReference type="Proteomes" id="UP000239181">
    <property type="component" value="Unassembled WGS sequence"/>
</dbReference>
<reference evidence="2 3" key="1">
    <citation type="submission" date="2017-10" db="EMBL/GenBank/DDBJ databases">
        <title>Draft genome of two endophytic bacteria isolated from 'guarana' Paullinia cupana (Mart.) Ducke.</title>
        <authorList>
            <person name="Siqueira K.A."/>
            <person name="Liotti R.G."/>
            <person name="Mendes T.A."/>
            <person name="Soares M.A."/>
        </authorList>
    </citation>
    <scope>NUCLEOTIDE SEQUENCE [LARGE SCALE GENOMIC DNA]</scope>
    <source>
        <strain evidence="2 3">342</strain>
    </source>
</reference>
<name>A0A2S9I9F6_9GAMM</name>
<organism evidence="2 3">
    <name type="scientific">Pantoea coffeiphila</name>
    <dbReference type="NCBI Taxonomy" id="1465635"/>
    <lineage>
        <taxon>Bacteria</taxon>
        <taxon>Pseudomonadati</taxon>
        <taxon>Pseudomonadota</taxon>
        <taxon>Gammaproteobacteria</taxon>
        <taxon>Enterobacterales</taxon>
        <taxon>Erwiniaceae</taxon>
        <taxon>Pantoea</taxon>
    </lineage>
</organism>
<keyword evidence="3" id="KW-1185">Reference proteome</keyword>
<evidence type="ECO:0000259" key="1">
    <source>
        <dbReference type="SMART" id="SM00953"/>
    </source>
</evidence>
<dbReference type="EMBL" id="PDET01000011">
    <property type="protein sequence ID" value="PRD14401.1"/>
    <property type="molecule type" value="Genomic_DNA"/>
</dbReference>